<gene>
    <name evidence="1" type="ORF">QM012_003796</name>
</gene>
<protein>
    <submittedName>
        <fullName evidence="1">Uncharacterized protein</fullName>
    </submittedName>
</protein>
<accession>A0ABR0T944</accession>
<evidence type="ECO:0000313" key="1">
    <source>
        <dbReference type="EMBL" id="KAK6000550.1"/>
    </source>
</evidence>
<dbReference type="EMBL" id="JASGXD010000017">
    <property type="protein sequence ID" value="KAK6000550.1"/>
    <property type="molecule type" value="Genomic_DNA"/>
</dbReference>
<keyword evidence="2" id="KW-1185">Reference proteome</keyword>
<name>A0ABR0T944_AURPU</name>
<evidence type="ECO:0000313" key="2">
    <source>
        <dbReference type="Proteomes" id="UP001341245"/>
    </source>
</evidence>
<proteinExistence type="predicted"/>
<organism evidence="1 2">
    <name type="scientific">Aureobasidium pullulans</name>
    <name type="common">Black yeast</name>
    <name type="synonym">Pullularia pullulans</name>
    <dbReference type="NCBI Taxonomy" id="5580"/>
    <lineage>
        <taxon>Eukaryota</taxon>
        <taxon>Fungi</taxon>
        <taxon>Dikarya</taxon>
        <taxon>Ascomycota</taxon>
        <taxon>Pezizomycotina</taxon>
        <taxon>Dothideomycetes</taxon>
        <taxon>Dothideomycetidae</taxon>
        <taxon>Dothideales</taxon>
        <taxon>Saccotheciaceae</taxon>
        <taxon>Aureobasidium</taxon>
    </lineage>
</organism>
<dbReference type="Proteomes" id="UP001341245">
    <property type="component" value="Unassembled WGS sequence"/>
</dbReference>
<comment type="caution">
    <text evidence="1">The sequence shown here is derived from an EMBL/GenBank/DDBJ whole genome shotgun (WGS) entry which is preliminary data.</text>
</comment>
<reference evidence="1 2" key="1">
    <citation type="submission" date="2023-11" db="EMBL/GenBank/DDBJ databases">
        <title>Draft genome sequence and annotation of the polyextremotolerant black yeast-like fungus Aureobasidium pullulans NRRL 62042.</title>
        <authorList>
            <person name="Dielentheis-Frenken M.R.E."/>
            <person name="Wibberg D."/>
            <person name="Blank L.M."/>
            <person name="Tiso T."/>
        </authorList>
    </citation>
    <scope>NUCLEOTIDE SEQUENCE [LARGE SCALE GENOMIC DNA]</scope>
    <source>
        <strain evidence="1 2">NRRL 62042</strain>
    </source>
</reference>
<sequence>MYPFQRLDGYQSATENAHHCAYIIDTVRQSFIFNDKENHHLASGLFLAGAATKSPAEKAAALIMLKEMEHAGLSGAVARVRHLLELVVRQQAQREIAGGSADEVDWIELAKEHGLKNVVFGM</sequence>